<dbReference type="InterPro" id="IPR007263">
    <property type="entry name" value="DCC1-like"/>
</dbReference>
<dbReference type="Proteomes" id="UP000183038">
    <property type="component" value="Unassembled WGS sequence"/>
</dbReference>
<reference evidence="2 3" key="2">
    <citation type="submission" date="2016-10" db="EMBL/GenBank/DDBJ databases">
        <authorList>
            <person name="de Groot N.N."/>
        </authorList>
    </citation>
    <scope>NUCLEOTIDE SEQUENCE [LARGE SCALE GENOMIC DNA]</scope>
    <source>
        <strain evidence="2 3">MAR_2009_71</strain>
    </source>
</reference>
<name>A0A1H4STD1_9FLAO</name>
<dbReference type="GeneID" id="90592408"/>
<dbReference type="GO" id="GO:0015035">
    <property type="term" value="F:protein-disulfide reductase activity"/>
    <property type="evidence" value="ECO:0007669"/>
    <property type="project" value="InterPro"/>
</dbReference>
<accession>A0A1H4STD1</accession>
<sequence length="139" mass="16092">MYLYNVEQSKKIILFDGVCNLCNNSVQFVIKRDVNDVFQFAALQSETGKKLLTERNIDTQEVDSIILIEPNVAYYTKSTAALEIGKHLKGFKAISSILLWLPEALRNIVYDFIARNRYKWYGKKDNCMIPSEELKSKFI</sequence>
<proteinExistence type="predicted"/>
<organism evidence="2 3">
    <name type="scientific">Maribacter dokdonensis</name>
    <dbReference type="NCBI Taxonomy" id="320912"/>
    <lineage>
        <taxon>Bacteria</taxon>
        <taxon>Pseudomonadati</taxon>
        <taxon>Bacteroidota</taxon>
        <taxon>Flavobacteriia</taxon>
        <taxon>Flavobacteriales</taxon>
        <taxon>Flavobacteriaceae</taxon>
        <taxon>Maribacter</taxon>
    </lineage>
</organism>
<evidence type="ECO:0000313" key="1">
    <source>
        <dbReference type="EMBL" id="SDS35138.1"/>
    </source>
</evidence>
<dbReference type="RefSeq" id="WP_074674100.1">
    <property type="nucleotide sequence ID" value="NZ_FNTB01000001.1"/>
</dbReference>
<dbReference type="AlphaFoldDB" id="A0A1H4STD1"/>
<dbReference type="EMBL" id="LT629754">
    <property type="protein sequence ID" value="SDS35138.1"/>
    <property type="molecule type" value="Genomic_DNA"/>
</dbReference>
<keyword evidence="4" id="KW-1185">Reference proteome</keyword>
<reference evidence="1 4" key="1">
    <citation type="submission" date="2016-10" db="EMBL/GenBank/DDBJ databases">
        <authorList>
            <person name="Varghese N."/>
            <person name="Submissions S."/>
        </authorList>
    </citation>
    <scope>NUCLEOTIDE SEQUENCE [LARGE SCALE GENOMIC DNA]</scope>
    <source>
        <strain evidence="1 4">MAR_2009_60</strain>
    </source>
</reference>
<evidence type="ECO:0000313" key="2">
    <source>
        <dbReference type="EMBL" id="SEC47366.1"/>
    </source>
</evidence>
<gene>
    <name evidence="2" type="ORF">SAMN05192540_3263</name>
    <name evidence="1" type="ORF">SAMN05192545_1240</name>
</gene>
<dbReference type="Pfam" id="PF04134">
    <property type="entry name" value="DCC1-like"/>
    <property type="match status" value="1"/>
</dbReference>
<dbReference type="InterPro" id="IPR052927">
    <property type="entry name" value="DCC_oxidoreductase"/>
</dbReference>
<dbReference type="OrthoDB" id="9785438at2"/>
<dbReference type="Proteomes" id="UP000199574">
    <property type="component" value="Chromosome I"/>
</dbReference>
<dbReference type="PANTHER" id="PTHR33639:SF2">
    <property type="entry name" value="DUF393 DOMAIN-CONTAINING PROTEIN"/>
    <property type="match status" value="1"/>
</dbReference>
<protein>
    <submittedName>
        <fullName evidence="2">Predicted thiol-disulfide oxidoreductase YuxK, DCC family</fullName>
    </submittedName>
</protein>
<dbReference type="PANTHER" id="PTHR33639">
    <property type="entry name" value="THIOL-DISULFIDE OXIDOREDUCTASE DCC"/>
    <property type="match status" value="1"/>
</dbReference>
<evidence type="ECO:0000313" key="3">
    <source>
        <dbReference type="Proteomes" id="UP000183038"/>
    </source>
</evidence>
<evidence type="ECO:0000313" key="4">
    <source>
        <dbReference type="Proteomes" id="UP000199574"/>
    </source>
</evidence>
<dbReference type="EMBL" id="FNTB01000001">
    <property type="protein sequence ID" value="SEC47366.1"/>
    <property type="molecule type" value="Genomic_DNA"/>
</dbReference>